<dbReference type="Proteomes" id="UP000276634">
    <property type="component" value="Unassembled WGS sequence"/>
</dbReference>
<proteinExistence type="inferred from homology"/>
<evidence type="ECO:0000313" key="12">
    <source>
        <dbReference type="Proteomes" id="UP000276634"/>
    </source>
</evidence>
<feature type="transmembrane region" description="Helical" evidence="9">
    <location>
        <begin position="141"/>
        <end position="163"/>
    </location>
</feature>
<keyword evidence="2 9" id="KW-0813">Transport</keyword>
<gene>
    <name evidence="11" type="ORF">EDC57_0201</name>
</gene>
<keyword evidence="4 9" id="KW-0997">Cell inner membrane</keyword>
<organism evidence="11 12">
    <name type="scientific">Inmirania thermothiophila</name>
    <dbReference type="NCBI Taxonomy" id="1750597"/>
    <lineage>
        <taxon>Bacteria</taxon>
        <taxon>Pseudomonadati</taxon>
        <taxon>Pseudomonadota</taxon>
        <taxon>Gammaproteobacteria</taxon>
        <taxon>Chromatiales</taxon>
        <taxon>Ectothiorhodospiraceae</taxon>
        <taxon>Inmirania</taxon>
    </lineage>
</organism>
<keyword evidence="7 9" id="KW-0472">Membrane</keyword>
<protein>
    <recommendedName>
        <fullName evidence="9">TRAP transporter small permease protein</fullName>
    </recommendedName>
</protein>
<sequence length="186" mass="20784">MKALLRLSGWIDAVNDQVGRLVSWLVLLMTLLGVYNAVTRKLSRAIGMDLSSNAYIEAQWYMFSLVFLWAAGYALRHGVHVRVDLFYGRASPRTQAWIDILGTALFLIPFCLLLLWVSVPYAWESWAILEQSADPGGLPRYWIKSAIPVTGVLLLAQAVSELVRNIAFLRGHLSAEELEEHGEGGL</sequence>
<keyword evidence="6 9" id="KW-1133">Transmembrane helix</keyword>
<comment type="function">
    <text evidence="9">Part of the tripartite ATP-independent periplasmic (TRAP) transport system.</text>
</comment>
<evidence type="ECO:0000256" key="8">
    <source>
        <dbReference type="ARBA" id="ARBA00038436"/>
    </source>
</evidence>
<evidence type="ECO:0000256" key="9">
    <source>
        <dbReference type="RuleBase" id="RU369079"/>
    </source>
</evidence>
<keyword evidence="3" id="KW-1003">Cell membrane</keyword>
<evidence type="ECO:0000256" key="3">
    <source>
        <dbReference type="ARBA" id="ARBA00022475"/>
    </source>
</evidence>
<evidence type="ECO:0000256" key="1">
    <source>
        <dbReference type="ARBA" id="ARBA00004429"/>
    </source>
</evidence>
<dbReference type="GO" id="GO:0022857">
    <property type="term" value="F:transmembrane transporter activity"/>
    <property type="evidence" value="ECO:0007669"/>
    <property type="project" value="UniProtKB-UniRule"/>
</dbReference>
<feature type="domain" description="Tripartite ATP-independent periplasmic transporters DctQ component" evidence="10">
    <location>
        <begin position="32"/>
        <end position="166"/>
    </location>
</feature>
<evidence type="ECO:0000256" key="6">
    <source>
        <dbReference type="ARBA" id="ARBA00022989"/>
    </source>
</evidence>
<dbReference type="RefSeq" id="WP_123399364.1">
    <property type="nucleotide sequence ID" value="NZ_RJVI01000001.1"/>
</dbReference>
<evidence type="ECO:0000256" key="7">
    <source>
        <dbReference type="ARBA" id="ARBA00023136"/>
    </source>
</evidence>
<dbReference type="PANTHER" id="PTHR35011">
    <property type="entry name" value="2,3-DIKETO-L-GULONATE TRAP TRANSPORTER SMALL PERMEASE PROTEIN YIAM"/>
    <property type="match status" value="1"/>
</dbReference>
<name>A0A3N1Y694_9GAMM</name>
<feature type="transmembrane region" description="Helical" evidence="9">
    <location>
        <begin position="58"/>
        <end position="75"/>
    </location>
</feature>
<dbReference type="Pfam" id="PF04290">
    <property type="entry name" value="DctQ"/>
    <property type="match status" value="1"/>
</dbReference>
<keyword evidence="12" id="KW-1185">Reference proteome</keyword>
<evidence type="ECO:0000256" key="4">
    <source>
        <dbReference type="ARBA" id="ARBA00022519"/>
    </source>
</evidence>
<keyword evidence="5 9" id="KW-0812">Transmembrane</keyword>
<dbReference type="OrthoDB" id="9795655at2"/>
<reference evidence="11 12" key="1">
    <citation type="submission" date="2018-11" db="EMBL/GenBank/DDBJ databases">
        <title>Genomic Encyclopedia of Type Strains, Phase IV (KMG-IV): sequencing the most valuable type-strain genomes for metagenomic binning, comparative biology and taxonomic classification.</title>
        <authorList>
            <person name="Goeker M."/>
        </authorList>
    </citation>
    <scope>NUCLEOTIDE SEQUENCE [LARGE SCALE GENOMIC DNA]</scope>
    <source>
        <strain evidence="11 12">DSM 100275</strain>
    </source>
</reference>
<feature type="transmembrane region" description="Helical" evidence="9">
    <location>
        <begin position="96"/>
        <end position="121"/>
    </location>
</feature>
<comment type="subcellular location">
    <subcellularLocation>
        <location evidence="1 9">Cell inner membrane</location>
        <topology evidence="1 9">Multi-pass membrane protein</topology>
    </subcellularLocation>
</comment>
<dbReference type="EMBL" id="RJVI01000001">
    <property type="protein sequence ID" value="ROR34305.1"/>
    <property type="molecule type" value="Genomic_DNA"/>
</dbReference>
<comment type="similarity">
    <text evidence="8 9">Belongs to the TRAP transporter small permease family.</text>
</comment>
<comment type="subunit">
    <text evidence="9">The complex comprises the extracytoplasmic solute receptor protein and the two transmembrane proteins.</text>
</comment>
<dbReference type="AlphaFoldDB" id="A0A3N1Y694"/>
<evidence type="ECO:0000256" key="2">
    <source>
        <dbReference type="ARBA" id="ARBA00022448"/>
    </source>
</evidence>
<dbReference type="InterPro" id="IPR007387">
    <property type="entry name" value="TRAP_DctQ"/>
</dbReference>
<accession>A0A3N1Y694</accession>
<evidence type="ECO:0000259" key="10">
    <source>
        <dbReference type="Pfam" id="PF04290"/>
    </source>
</evidence>
<evidence type="ECO:0000313" key="11">
    <source>
        <dbReference type="EMBL" id="ROR34305.1"/>
    </source>
</evidence>
<comment type="caution">
    <text evidence="11">The sequence shown here is derived from an EMBL/GenBank/DDBJ whole genome shotgun (WGS) entry which is preliminary data.</text>
</comment>
<dbReference type="GO" id="GO:0005886">
    <property type="term" value="C:plasma membrane"/>
    <property type="evidence" value="ECO:0007669"/>
    <property type="project" value="UniProtKB-SubCell"/>
</dbReference>
<dbReference type="PANTHER" id="PTHR35011:SF4">
    <property type="entry name" value="SLL1102 PROTEIN"/>
    <property type="match status" value="1"/>
</dbReference>
<dbReference type="InterPro" id="IPR055348">
    <property type="entry name" value="DctQ"/>
</dbReference>
<evidence type="ECO:0000256" key="5">
    <source>
        <dbReference type="ARBA" id="ARBA00022692"/>
    </source>
</evidence>
<feature type="transmembrane region" description="Helical" evidence="9">
    <location>
        <begin position="21"/>
        <end position="38"/>
    </location>
</feature>